<dbReference type="CDD" id="cd01614">
    <property type="entry name" value="EutN_CcmL"/>
    <property type="match status" value="1"/>
</dbReference>
<accession>A0A532UYP5</accession>
<reference evidence="3" key="1">
    <citation type="submission" date="2017-06" db="EMBL/GenBank/DDBJ databases">
        <title>Novel microbial phyla capable of carbon fixation and sulfur reduction in deep-sea sediments.</title>
        <authorList>
            <person name="Huang J."/>
            <person name="Baker B."/>
            <person name="Wang Y."/>
        </authorList>
    </citation>
    <scope>NUCLEOTIDE SEQUENCE [LARGE SCALE GENOMIC DNA]</scope>
    <source>
        <strain evidence="3">B3_LCP</strain>
    </source>
</reference>
<dbReference type="InterPro" id="IPR004992">
    <property type="entry name" value="EutN_CcmL"/>
</dbReference>
<evidence type="ECO:0008006" key="4">
    <source>
        <dbReference type="Google" id="ProtNLM"/>
    </source>
</evidence>
<comment type="caution">
    <text evidence="3">The sequence shown here is derived from an EMBL/GenBank/DDBJ whole genome shotgun (WGS) entry which is preliminary data.</text>
</comment>
<dbReference type="InterPro" id="IPR036677">
    <property type="entry name" value="EutN_CcmL_sf"/>
</dbReference>
<dbReference type="PANTHER" id="PTHR36539:SF1">
    <property type="entry name" value="BACTERIAL MICROCOMPARTMENT SHELL VERTEX PROTEIN EUTN"/>
    <property type="match status" value="1"/>
</dbReference>
<dbReference type="PANTHER" id="PTHR36539">
    <property type="entry name" value="ETHANOLAMINE UTILIZATION PROTEIN EUTN"/>
    <property type="match status" value="1"/>
</dbReference>
<evidence type="ECO:0000313" key="3">
    <source>
        <dbReference type="EMBL" id="TKJ40081.1"/>
    </source>
</evidence>
<dbReference type="GO" id="GO:0031469">
    <property type="term" value="C:bacterial microcompartment"/>
    <property type="evidence" value="ECO:0007669"/>
    <property type="project" value="UniProtKB-SubCell"/>
</dbReference>
<dbReference type="AlphaFoldDB" id="A0A532UYP5"/>
<dbReference type="Pfam" id="PF03319">
    <property type="entry name" value="EutN_CcmL"/>
    <property type="match status" value="1"/>
</dbReference>
<dbReference type="SUPFAM" id="SSF159133">
    <property type="entry name" value="EutN/CcmL-like"/>
    <property type="match status" value="1"/>
</dbReference>
<proteinExistence type="predicted"/>
<dbReference type="EMBL" id="NJBN01000006">
    <property type="protein sequence ID" value="TKJ40081.1"/>
    <property type="molecule type" value="Genomic_DNA"/>
</dbReference>
<sequence length="91" mass="9715">MILAKVIGDLYSTVKSPHFEGSKILIVQPLDTDLSPKGDTLLALDRVDAGVDDVVLVNKEGGSARIIFENPDIPLQAVIVAVVDDLDVFGE</sequence>
<dbReference type="Gene3D" id="2.40.50.220">
    <property type="entry name" value="EutN/Ccml"/>
    <property type="match status" value="1"/>
</dbReference>
<evidence type="ECO:0000256" key="1">
    <source>
        <dbReference type="ARBA" id="ARBA00024322"/>
    </source>
</evidence>
<gene>
    <name evidence="3" type="ORF">CEE37_10105</name>
</gene>
<comment type="subcellular location">
    <subcellularLocation>
        <location evidence="1">Bacterial microcompartment</location>
    </subcellularLocation>
</comment>
<protein>
    <recommendedName>
        <fullName evidence="4">Ethanolamine utilization protein EutN</fullName>
    </recommendedName>
</protein>
<dbReference type="Proteomes" id="UP000319619">
    <property type="component" value="Unassembled WGS sequence"/>
</dbReference>
<name>A0A532UYP5_UNCL8</name>
<dbReference type="PROSITE" id="PS51932">
    <property type="entry name" value="BMV"/>
    <property type="match status" value="1"/>
</dbReference>
<keyword evidence="2" id="KW-1283">Bacterial microcompartment</keyword>
<organism evidence="3">
    <name type="scientific">candidate division LCP-89 bacterium B3_LCP</name>
    <dbReference type="NCBI Taxonomy" id="2012998"/>
    <lineage>
        <taxon>Bacteria</taxon>
        <taxon>Pseudomonadati</taxon>
        <taxon>Bacteria division LCP-89</taxon>
    </lineage>
</organism>
<evidence type="ECO:0000256" key="2">
    <source>
        <dbReference type="ARBA" id="ARBA00024446"/>
    </source>
</evidence>